<keyword evidence="1" id="KW-1133">Transmembrane helix</keyword>
<dbReference type="EMBL" id="UINC01053333">
    <property type="protein sequence ID" value="SVB69722.1"/>
    <property type="molecule type" value="Genomic_DNA"/>
</dbReference>
<evidence type="ECO:0000313" key="2">
    <source>
        <dbReference type="EMBL" id="SVB69722.1"/>
    </source>
</evidence>
<keyword evidence="1" id="KW-0472">Membrane</keyword>
<proteinExistence type="predicted"/>
<organism evidence="2">
    <name type="scientific">marine metagenome</name>
    <dbReference type="NCBI Taxonomy" id="408172"/>
    <lineage>
        <taxon>unclassified sequences</taxon>
        <taxon>metagenomes</taxon>
        <taxon>ecological metagenomes</taxon>
    </lineage>
</organism>
<evidence type="ECO:0000256" key="1">
    <source>
        <dbReference type="SAM" id="Phobius"/>
    </source>
</evidence>
<name>A0A382G4D5_9ZZZZ</name>
<accession>A0A382G4D5</accession>
<dbReference type="AlphaFoldDB" id="A0A382G4D5"/>
<keyword evidence="1" id="KW-0812">Transmembrane</keyword>
<gene>
    <name evidence="2" type="ORF">METZ01_LOCUS222576</name>
</gene>
<sequence length="73" mass="7574">MLEKAIGWIRSLTEAGLALIALGVVLQIIFGAAVPFIGIDVIGSVVGIVQKLGGEGLVGLAAIWVLWGIYSKK</sequence>
<feature type="transmembrane region" description="Helical" evidence="1">
    <location>
        <begin position="48"/>
        <end position="70"/>
    </location>
</feature>
<feature type="transmembrane region" description="Helical" evidence="1">
    <location>
        <begin position="12"/>
        <end position="36"/>
    </location>
</feature>
<protein>
    <submittedName>
        <fullName evidence="2">Uncharacterized protein</fullName>
    </submittedName>
</protein>
<reference evidence="2" key="1">
    <citation type="submission" date="2018-05" db="EMBL/GenBank/DDBJ databases">
        <authorList>
            <person name="Lanie J.A."/>
            <person name="Ng W.-L."/>
            <person name="Kazmierczak K.M."/>
            <person name="Andrzejewski T.M."/>
            <person name="Davidsen T.M."/>
            <person name="Wayne K.J."/>
            <person name="Tettelin H."/>
            <person name="Glass J.I."/>
            <person name="Rusch D."/>
            <person name="Podicherti R."/>
            <person name="Tsui H.-C.T."/>
            <person name="Winkler M.E."/>
        </authorList>
    </citation>
    <scope>NUCLEOTIDE SEQUENCE</scope>
</reference>